<reference evidence="8 9" key="1">
    <citation type="submission" date="2019-10" db="EMBL/GenBank/DDBJ databases">
        <title>Genome diversity of Sutterella seckii.</title>
        <authorList>
            <person name="Chaplin A.V."/>
            <person name="Sokolova S.R."/>
            <person name="Mosin K.A."/>
            <person name="Ivanova E.L."/>
            <person name="Kochetkova T.O."/>
            <person name="Goltsov A.Y."/>
            <person name="Trofimov D.Y."/>
            <person name="Efimov B.A."/>
        </authorList>
    </citation>
    <scope>NUCLEOTIDE SEQUENCE [LARGE SCALE GENOMIC DNA]</scope>
    <source>
        <strain evidence="8 9">ASD3426</strain>
    </source>
</reference>
<evidence type="ECO:0000259" key="6">
    <source>
        <dbReference type="Pfam" id="PF00206"/>
    </source>
</evidence>
<dbReference type="Proteomes" id="UP000469462">
    <property type="component" value="Unassembled WGS sequence"/>
</dbReference>
<feature type="domain" description="Fumarate lyase N-terminal" evidence="6">
    <location>
        <begin position="74"/>
        <end position="277"/>
    </location>
</feature>
<comment type="caution">
    <text evidence="8">The sequence shown here is derived from an EMBL/GenBank/DDBJ whole genome shotgun (WGS) entry which is preliminary data.</text>
</comment>
<dbReference type="SUPFAM" id="SSF48557">
    <property type="entry name" value="L-aspartase-like"/>
    <property type="match status" value="1"/>
</dbReference>
<dbReference type="InterPro" id="IPR000362">
    <property type="entry name" value="Fumarate_lyase_fam"/>
</dbReference>
<dbReference type="PRINTS" id="PR00145">
    <property type="entry name" value="ARGSUCLYASE"/>
</dbReference>
<organism evidence="8 9">
    <name type="scientific">Sutterella seckii</name>
    <dbReference type="NCBI Taxonomy" id="1944635"/>
    <lineage>
        <taxon>Bacteria</taxon>
        <taxon>Pseudomonadati</taxon>
        <taxon>Pseudomonadota</taxon>
        <taxon>Betaproteobacteria</taxon>
        <taxon>Burkholderiales</taxon>
        <taxon>Sutterellaceae</taxon>
        <taxon>Sutterella</taxon>
    </lineage>
</organism>
<feature type="domain" description="Argininosuccinate lyase C-terminal" evidence="7">
    <location>
        <begin position="344"/>
        <end position="423"/>
    </location>
</feature>
<dbReference type="EC" id="4.3.2.1" evidence="3"/>
<dbReference type="Gene3D" id="1.20.200.10">
    <property type="entry name" value="Fumarase/aspartase (Central domain)"/>
    <property type="match status" value="1"/>
</dbReference>
<dbReference type="RefSeq" id="WP_152156994.1">
    <property type="nucleotide sequence ID" value="NZ_WEHW01000015.1"/>
</dbReference>
<gene>
    <name evidence="8" type="ORF">GBM96_05805</name>
</gene>
<dbReference type="Gene3D" id="1.10.40.30">
    <property type="entry name" value="Fumarase/aspartase (C-terminal domain)"/>
    <property type="match status" value="1"/>
</dbReference>
<dbReference type="InterPro" id="IPR022761">
    <property type="entry name" value="Fumarate_lyase_N"/>
</dbReference>
<dbReference type="PANTHER" id="PTHR43814:SF1">
    <property type="entry name" value="ARGININOSUCCINATE LYASE"/>
    <property type="match status" value="1"/>
</dbReference>
<proteinExistence type="predicted"/>
<keyword evidence="4" id="KW-0028">Amino-acid biosynthesis</keyword>
<comment type="pathway">
    <text evidence="2">Amino-acid biosynthesis; L-arginine biosynthesis; L-arginine from L-ornithine and carbamoyl phosphate: step 3/3.</text>
</comment>
<accession>A0AAI9SC11</accession>
<evidence type="ECO:0000256" key="4">
    <source>
        <dbReference type="ARBA" id="ARBA00022571"/>
    </source>
</evidence>
<sequence>MAREHDEFFWISAINKATVAVEGRNGLFDEALLRLAAKGIDAVEKAGDQDPAKRPTSYIAYEPLLIAATNPEVTAIHAGRSSQDILSTTRMAIMRDRAMTFAEAFDRVIEKILELARTNLDTIVPNYTNGVAAQPTSYAHYLLGFAAPLLRDRARLEEYLSRYNMCSMGAMVLNGTGWPLDREGMAEALGFDRPVRNAFDATCEAPVDTALEFASIVGSVAIHLGSMVNDIMVQYAQPRPWILLAEGGENTYVSSAMPQKRNPGLMNNCRADCSDVVSEMNAVFMRVHNVVPGMTDGKSVAKNGRMAKAAVGMCERFLKVLNGLRINPARALEELNSDWTASQEIADRLMRGHGLPFRIGHHMASRMVSYARANGLFPLNFPYAEIVRIYREEITEEFPEASPVFPMSEAEFRDALDPKKIVENRRTAGSARPGEIEAMIAEDEAALLALKSKLEARERHVEKALEALDADFRRYL</sequence>
<keyword evidence="4" id="KW-0055">Arginine biosynthesis</keyword>
<evidence type="ECO:0000256" key="5">
    <source>
        <dbReference type="ARBA" id="ARBA00023239"/>
    </source>
</evidence>
<dbReference type="Pfam" id="PF14698">
    <property type="entry name" value="ASL_C2"/>
    <property type="match status" value="1"/>
</dbReference>
<protein>
    <recommendedName>
        <fullName evidence="3">argininosuccinate lyase</fullName>
        <ecNumber evidence="3">4.3.2.1</ecNumber>
    </recommendedName>
</protein>
<dbReference type="AlphaFoldDB" id="A0AAI9SC11"/>
<evidence type="ECO:0000313" key="8">
    <source>
        <dbReference type="EMBL" id="KAB7651404.1"/>
    </source>
</evidence>
<evidence type="ECO:0000313" key="9">
    <source>
        <dbReference type="Proteomes" id="UP000469462"/>
    </source>
</evidence>
<keyword evidence="5 8" id="KW-0456">Lyase</keyword>
<dbReference type="PRINTS" id="PR00149">
    <property type="entry name" value="FUMRATELYASE"/>
</dbReference>
<dbReference type="InterPro" id="IPR008948">
    <property type="entry name" value="L-Aspartase-like"/>
</dbReference>
<comment type="catalytic activity">
    <reaction evidence="1">
        <text>2-(N(omega)-L-arginino)succinate = fumarate + L-arginine</text>
        <dbReference type="Rhea" id="RHEA:24020"/>
        <dbReference type="ChEBI" id="CHEBI:29806"/>
        <dbReference type="ChEBI" id="CHEBI:32682"/>
        <dbReference type="ChEBI" id="CHEBI:57472"/>
        <dbReference type="EC" id="4.3.2.1"/>
    </reaction>
</comment>
<evidence type="ECO:0000256" key="1">
    <source>
        <dbReference type="ARBA" id="ARBA00000985"/>
    </source>
</evidence>
<dbReference type="InterPro" id="IPR024083">
    <property type="entry name" value="Fumarase/histidase_N"/>
</dbReference>
<keyword evidence="9" id="KW-1185">Reference proteome</keyword>
<dbReference type="GO" id="GO:0004056">
    <property type="term" value="F:argininosuccinate lyase activity"/>
    <property type="evidence" value="ECO:0007669"/>
    <property type="project" value="UniProtKB-EC"/>
</dbReference>
<evidence type="ECO:0000256" key="2">
    <source>
        <dbReference type="ARBA" id="ARBA00004941"/>
    </source>
</evidence>
<dbReference type="InterPro" id="IPR029419">
    <property type="entry name" value="Arg_succ_lyase_C"/>
</dbReference>
<name>A0AAI9SC11_9BURK</name>
<dbReference type="Gene3D" id="1.10.275.10">
    <property type="entry name" value="Fumarase/aspartase (N-terminal domain)"/>
    <property type="match status" value="1"/>
</dbReference>
<dbReference type="Pfam" id="PF00206">
    <property type="entry name" value="Lyase_1"/>
    <property type="match status" value="1"/>
</dbReference>
<evidence type="ECO:0000259" key="7">
    <source>
        <dbReference type="Pfam" id="PF14698"/>
    </source>
</evidence>
<dbReference type="GO" id="GO:0005829">
    <property type="term" value="C:cytosol"/>
    <property type="evidence" value="ECO:0007669"/>
    <property type="project" value="TreeGrafter"/>
</dbReference>
<dbReference type="InterPro" id="IPR009049">
    <property type="entry name" value="Argininosuccinate_lyase"/>
</dbReference>
<dbReference type="EMBL" id="WEHW01000015">
    <property type="protein sequence ID" value="KAB7651404.1"/>
    <property type="molecule type" value="Genomic_DNA"/>
</dbReference>
<dbReference type="PANTHER" id="PTHR43814">
    <property type="entry name" value="ARGININOSUCCINATE LYASE"/>
    <property type="match status" value="1"/>
</dbReference>
<evidence type="ECO:0000256" key="3">
    <source>
        <dbReference type="ARBA" id="ARBA00012338"/>
    </source>
</evidence>
<dbReference type="GO" id="GO:0042450">
    <property type="term" value="P:L-arginine biosynthetic process via ornithine"/>
    <property type="evidence" value="ECO:0007669"/>
    <property type="project" value="InterPro"/>
</dbReference>